<reference evidence="3" key="1">
    <citation type="submission" date="2017-11" db="EMBL/GenBank/DDBJ databases">
        <title>Otitis media/interna in a cat caused by the recently described species Corynebacterium provencense.</title>
        <authorList>
            <person name="Kittl S."/>
            <person name="Brodard I."/>
            <person name="Rychener L."/>
            <person name="Jores J."/>
            <person name="Roosje P."/>
            <person name="Gobeli Brawand S."/>
        </authorList>
    </citation>
    <scope>NUCLEOTIDE SEQUENCE [LARGE SCALE GENOMIC DNA]</scope>
    <source>
        <strain evidence="3">17KM38</strain>
    </source>
</reference>
<protein>
    <submittedName>
        <fullName evidence="2">Uncharacterized protein</fullName>
    </submittedName>
</protein>
<dbReference type="EMBL" id="CP024988">
    <property type="protein sequence ID" value="AWT26632.1"/>
    <property type="molecule type" value="Genomic_DNA"/>
</dbReference>
<organism evidence="2 3">
    <name type="scientific">Corynebacterium provencense</name>
    <dbReference type="NCBI Taxonomy" id="1737425"/>
    <lineage>
        <taxon>Bacteria</taxon>
        <taxon>Bacillati</taxon>
        <taxon>Actinomycetota</taxon>
        <taxon>Actinomycetes</taxon>
        <taxon>Mycobacteriales</taxon>
        <taxon>Corynebacteriaceae</taxon>
        <taxon>Corynebacterium</taxon>
    </lineage>
</organism>
<sequence length="267" mass="29158">MRPGNAGANNADDHIELIRRAYRALPGSQRGGNIGHKILVRTSRYRRSKERRRLPPLPWIRLQSGHPRLELATDKIGTLVSVLPEHVKQGVLRLGADGGVTDVDTAYAADITGLLSTGKAGEYGINLDRFPPWVRVIVRGEYPAAACQLRITDVDGRRVTASHSPTPPASRRCWTYDTVVVVGASSRSKTPKTSASSPGPTTRSRRRRIRIHAVFPAGALSTWSRLLGAEPTQLAAAKRPATDMRRASHQATSLAVKKACTAARSWW</sequence>
<dbReference type="KEGG" id="cpre:Csp1_18590"/>
<name>A0A2Z3YPF9_9CORY</name>
<dbReference type="AlphaFoldDB" id="A0A2Z3YPF9"/>
<evidence type="ECO:0000313" key="2">
    <source>
        <dbReference type="EMBL" id="AWT26632.1"/>
    </source>
</evidence>
<proteinExistence type="predicted"/>
<evidence type="ECO:0000313" key="3">
    <source>
        <dbReference type="Proteomes" id="UP000247696"/>
    </source>
</evidence>
<feature type="compositionally biased region" description="Polar residues" evidence="1">
    <location>
        <begin position="185"/>
        <end position="202"/>
    </location>
</feature>
<dbReference type="Proteomes" id="UP000247696">
    <property type="component" value="Chromosome"/>
</dbReference>
<keyword evidence="3" id="KW-1185">Reference proteome</keyword>
<feature type="region of interest" description="Disordered" evidence="1">
    <location>
        <begin position="185"/>
        <end position="207"/>
    </location>
</feature>
<accession>A0A2Z3YPF9</accession>
<evidence type="ECO:0000256" key="1">
    <source>
        <dbReference type="SAM" id="MobiDB-lite"/>
    </source>
</evidence>
<gene>
    <name evidence="2" type="ORF">Csp1_18590</name>
</gene>